<keyword evidence="6" id="KW-0472">Membrane</keyword>
<dbReference type="PANTHER" id="PTHR37316:SF3">
    <property type="entry name" value="TEICHOIC ACID GLYCEROL-PHOSPHATE TRANSFERASE"/>
    <property type="match status" value="1"/>
</dbReference>
<dbReference type="GO" id="GO:0019350">
    <property type="term" value="P:teichoic acid biosynthetic process"/>
    <property type="evidence" value="ECO:0007669"/>
    <property type="project" value="UniProtKB-KW"/>
</dbReference>
<dbReference type="GO" id="GO:0005886">
    <property type="term" value="C:plasma membrane"/>
    <property type="evidence" value="ECO:0007669"/>
    <property type="project" value="UniProtKB-SubCell"/>
</dbReference>
<sequence length="421" mass="49816">MKKVIKKTLGHFKNRNYLFKKLYETAAETYMYFEYKKIRHQNPTHDNIIIFESFIGKQYACSPKAIYNYVINDPRFSEFTFVWAFRSGKLNQIENEFTDTRTILVEYKSRKYYEYFAKAKYWVTNWRTLPFMSKKKDQIIIETWHGTPLKKIGIDLKIEGNATASQKKSHKMYLNDAKGYDFFISPSAFCTKVFTTAFGLDQLNKEHILMETGYPRNDYLLNFKSDDIELIKKQLKIPLDKKIILYAPTWRDNQFALGVGNILDVENHFSKFMQTISDDYVIIMRLHYLVASKIDLSEYQGKVFNYSQLDDINLLYVISDILITDYSSVFFDYANLHRPILFYMYDLDDYQNNVRDFYIKLEELPGPIIKTEEDLLDAVYNVKAIENQYSALYQTFCDTYNYLDDGKAAERVVNACIKLEA</sequence>
<evidence type="ECO:0000256" key="2">
    <source>
        <dbReference type="ARBA" id="ARBA00010488"/>
    </source>
</evidence>
<evidence type="ECO:0000256" key="5">
    <source>
        <dbReference type="ARBA" id="ARBA00022944"/>
    </source>
</evidence>
<evidence type="ECO:0000256" key="1">
    <source>
        <dbReference type="ARBA" id="ARBA00004202"/>
    </source>
</evidence>
<dbReference type="GO" id="GO:0047355">
    <property type="term" value="F:CDP-glycerol glycerophosphotransferase activity"/>
    <property type="evidence" value="ECO:0007669"/>
    <property type="project" value="UniProtKB-EC"/>
</dbReference>
<dbReference type="Gene3D" id="3.40.50.11820">
    <property type="match status" value="1"/>
</dbReference>
<dbReference type="InterPro" id="IPR051612">
    <property type="entry name" value="Teichoic_Acid_Biosynth"/>
</dbReference>
<dbReference type="AlphaFoldDB" id="A0A4P6M6Z1"/>
<dbReference type="PANTHER" id="PTHR37316">
    <property type="entry name" value="TEICHOIC ACID GLYCEROL-PHOSPHATE PRIMASE"/>
    <property type="match status" value="1"/>
</dbReference>
<keyword evidence="4 7" id="KW-0808">Transferase</keyword>
<proteinExistence type="inferred from homology"/>
<evidence type="ECO:0000256" key="4">
    <source>
        <dbReference type="ARBA" id="ARBA00022679"/>
    </source>
</evidence>
<dbReference type="Pfam" id="PF04464">
    <property type="entry name" value="Glyphos_transf"/>
    <property type="match status" value="1"/>
</dbReference>
<evidence type="ECO:0000256" key="3">
    <source>
        <dbReference type="ARBA" id="ARBA00022475"/>
    </source>
</evidence>
<keyword evidence="5" id="KW-0777">Teichoic acid biosynthesis</keyword>
<evidence type="ECO:0000256" key="6">
    <source>
        <dbReference type="ARBA" id="ARBA00023136"/>
    </source>
</evidence>
<name>A0A4P6M6Z1_9FIRM</name>
<organism evidence="7 8">
    <name type="scientific">Blautia producta</name>
    <dbReference type="NCBI Taxonomy" id="33035"/>
    <lineage>
        <taxon>Bacteria</taxon>
        <taxon>Bacillati</taxon>
        <taxon>Bacillota</taxon>
        <taxon>Clostridia</taxon>
        <taxon>Lachnospirales</taxon>
        <taxon>Lachnospiraceae</taxon>
        <taxon>Blautia</taxon>
    </lineage>
</organism>
<dbReference type="Proteomes" id="UP000289794">
    <property type="component" value="Chromosome"/>
</dbReference>
<dbReference type="InterPro" id="IPR043148">
    <property type="entry name" value="TagF_C"/>
</dbReference>
<protein>
    <submittedName>
        <fullName evidence="7">CDP-glycerol:poly(Glycerophosphate) glycerophosphotransferase</fullName>
        <ecNumber evidence="7">2.7.8.12</ecNumber>
    </submittedName>
</protein>
<comment type="subcellular location">
    <subcellularLocation>
        <location evidence="1">Cell membrane</location>
        <topology evidence="1">Peripheral membrane protein</topology>
    </subcellularLocation>
</comment>
<dbReference type="KEGG" id="bpro:PMF13cell1_04959"/>
<dbReference type="InterPro" id="IPR043149">
    <property type="entry name" value="TagF_N"/>
</dbReference>
<keyword evidence="3" id="KW-1003">Cell membrane</keyword>
<dbReference type="EMBL" id="CP035945">
    <property type="protein sequence ID" value="QBE99383.1"/>
    <property type="molecule type" value="Genomic_DNA"/>
</dbReference>
<dbReference type="Gene3D" id="3.40.50.12580">
    <property type="match status" value="1"/>
</dbReference>
<evidence type="ECO:0000313" key="7">
    <source>
        <dbReference type="EMBL" id="QBE99383.1"/>
    </source>
</evidence>
<dbReference type="RefSeq" id="WP_130182475.1">
    <property type="nucleotide sequence ID" value="NZ_CP035945.1"/>
</dbReference>
<dbReference type="EC" id="2.7.8.12" evidence="7"/>
<accession>A0A4P6M6Z1</accession>
<dbReference type="SUPFAM" id="SSF53756">
    <property type="entry name" value="UDP-Glycosyltransferase/glycogen phosphorylase"/>
    <property type="match status" value="1"/>
</dbReference>
<reference evidence="7 8" key="1">
    <citation type="submission" date="2019-01" db="EMBL/GenBank/DDBJ databases">
        <title>PMF-metabolizing Aryl O-demethylase.</title>
        <authorList>
            <person name="Kim M."/>
        </authorList>
    </citation>
    <scope>NUCLEOTIDE SEQUENCE [LARGE SCALE GENOMIC DNA]</scope>
    <source>
        <strain evidence="7 8">PMF1</strain>
    </source>
</reference>
<gene>
    <name evidence="7" type="primary">tagF_2</name>
    <name evidence="7" type="ORF">PMF13cell1_04959</name>
</gene>
<dbReference type="InterPro" id="IPR007554">
    <property type="entry name" value="Glycerophosphate_synth"/>
</dbReference>
<evidence type="ECO:0000313" key="8">
    <source>
        <dbReference type="Proteomes" id="UP000289794"/>
    </source>
</evidence>
<comment type="similarity">
    <text evidence="2">Belongs to the CDP-glycerol glycerophosphotransferase family.</text>
</comment>